<dbReference type="InterPro" id="IPR016039">
    <property type="entry name" value="Thiolase-like"/>
</dbReference>
<dbReference type="PANTHER" id="PTHR34069:SF2">
    <property type="entry name" value="BETA-KETOACYL-[ACYL-CARRIER-PROTEIN] SYNTHASE III"/>
    <property type="match status" value="1"/>
</dbReference>
<evidence type="ECO:0000313" key="4">
    <source>
        <dbReference type="Proteomes" id="UP000292373"/>
    </source>
</evidence>
<dbReference type="RefSeq" id="WP_131167977.1">
    <property type="nucleotide sequence ID" value="NZ_SDMQ01000006.1"/>
</dbReference>
<dbReference type="OrthoDB" id="9788274at2"/>
<evidence type="ECO:0000259" key="2">
    <source>
        <dbReference type="Pfam" id="PF08545"/>
    </source>
</evidence>
<proteinExistence type="predicted"/>
<organism evidence="3 4">
    <name type="scientific">Propioniciclava sinopodophylli</name>
    <dbReference type="NCBI Taxonomy" id="1837344"/>
    <lineage>
        <taxon>Bacteria</taxon>
        <taxon>Bacillati</taxon>
        <taxon>Actinomycetota</taxon>
        <taxon>Actinomycetes</taxon>
        <taxon>Propionibacteriales</taxon>
        <taxon>Propionibacteriaceae</taxon>
        <taxon>Propioniciclava</taxon>
    </lineage>
</organism>
<gene>
    <name evidence="3" type="ORF">ET989_07835</name>
</gene>
<protein>
    <submittedName>
        <fullName evidence="3">Ketoacyl-ACP synthase III</fullName>
    </submittedName>
</protein>
<feature type="domain" description="Beta-ketoacyl-[acyl-carrier-protein] synthase III N-terminal" evidence="2">
    <location>
        <begin position="133"/>
        <end position="206"/>
    </location>
</feature>
<feature type="region of interest" description="Disordered" evidence="1">
    <location>
        <begin position="1"/>
        <end position="23"/>
    </location>
</feature>
<dbReference type="GO" id="GO:0004315">
    <property type="term" value="F:3-oxoacyl-[acyl-carrier-protein] synthase activity"/>
    <property type="evidence" value="ECO:0007669"/>
    <property type="project" value="InterPro"/>
</dbReference>
<comment type="caution">
    <text evidence="3">The sequence shown here is derived from an EMBL/GenBank/DDBJ whole genome shotgun (WGS) entry which is preliminary data.</text>
</comment>
<dbReference type="InterPro" id="IPR013751">
    <property type="entry name" value="ACP_syn_III_N"/>
</dbReference>
<dbReference type="GO" id="GO:0044550">
    <property type="term" value="P:secondary metabolite biosynthetic process"/>
    <property type="evidence" value="ECO:0007669"/>
    <property type="project" value="TreeGrafter"/>
</dbReference>
<dbReference type="PANTHER" id="PTHR34069">
    <property type="entry name" value="3-OXOACYL-[ACYL-CARRIER-PROTEIN] SYNTHASE 3"/>
    <property type="match status" value="1"/>
</dbReference>
<name>A0A4Q9KFH1_9ACTN</name>
<dbReference type="EMBL" id="SDMQ01000006">
    <property type="protein sequence ID" value="TBT85064.1"/>
    <property type="molecule type" value="Genomic_DNA"/>
</dbReference>
<evidence type="ECO:0000313" key="3">
    <source>
        <dbReference type="EMBL" id="TBT85064.1"/>
    </source>
</evidence>
<dbReference type="Pfam" id="PF08545">
    <property type="entry name" value="ACP_syn_III"/>
    <property type="match status" value="1"/>
</dbReference>
<reference evidence="3 4" key="1">
    <citation type="submission" date="2019-01" db="EMBL/GenBank/DDBJ databases">
        <title>Lactibacter flavus gen. nov., sp. nov., a novel bacterium of the family Propionibacteriaceae isolated from raw milk and dairy products.</title>
        <authorList>
            <person name="Huptas C."/>
            <person name="Wenning M."/>
            <person name="Breitenwieser F."/>
            <person name="Doll E."/>
            <person name="Von Neubeck M."/>
            <person name="Busse H.-J."/>
            <person name="Scherer S."/>
        </authorList>
    </citation>
    <scope>NUCLEOTIDE SEQUENCE [LARGE SCALE GENOMIC DNA]</scope>
    <source>
        <strain evidence="3 4">KCTC 33808</strain>
    </source>
</reference>
<dbReference type="Proteomes" id="UP000292373">
    <property type="component" value="Unassembled WGS sequence"/>
</dbReference>
<keyword evidence="4" id="KW-1185">Reference proteome</keyword>
<accession>A0A4Q9KFH1</accession>
<dbReference type="AlphaFoldDB" id="A0A4Q9KFH1"/>
<dbReference type="GO" id="GO:0006633">
    <property type="term" value="P:fatty acid biosynthetic process"/>
    <property type="evidence" value="ECO:0007669"/>
    <property type="project" value="InterPro"/>
</dbReference>
<sequence length="309" mass="31908">MSTPTLSSTTPADAAPARPDQPLLPMAILGTGEALPRRVVTTAEVAARCGLPADEAEQRSGVLTRHWISPDEDPLDLGVAAARSALADAGLTIADIDCVLNASGTPMQAIPDGGALLAAELGMAPTKSAYSVHGTCLSFLFALREAALLIAHGSARHVLIVSTEAGSRGLNFAQPESALLIGDAAAAVVVGPAQRPGQGLVRSSFITVTSGVEDARIRGFGTRIPIEEASERLTDFKFDMQGIRLLASAIRAFPKFLEDFEPGLSSGLGDTIAAGIPLTLHRARIQPGERLLLVGSGAGTHFGALLVQN</sequence>
<dbReference type="SUPFAM" id="SSF53901">
    <property type="entry name" value="Thiolase-like"/>
    <property type="match status" value="2"/>
</dbReference>
<dbReference type="Gene3D" id="3.40.47.10">
    <property type="match status" value="2"/>
</dbReference>
<evidence type="ECO:0000256" key="1">
    <source>
        <dbReference type="SAM" id="MobiDB-lite"/>
    </source>
</evidence>